<evidence type="ECO:0000313" key="3">
    <source>
        <dbReference type="Proteomes" id="UP000683246"/>
    </source>
</evidence>
<dbReference type="EMBL" id="CP058649">
    <property type="protein sequence ID" value="QUI21620.1"/>
    <property type="molecule type" value="Genomic_DNA"/>
</dbReference>
<dbReference type="RefSeq" id="WP_212697089.1">
    <property type="nucleotide sequence ID" value="NZ_CP058649.1"/>
</dbReference>
<protein>
    <submittedName>
        <fullName evidence="2">Uncharacterized protein</fullName>
    </submittedName>
</protein>
<dbReference type="AlphaFoldDB" id="A0A8J8MH95"/>
<evidence type="ECO:0000256" key="1">
    <source>
        <dbReference type="SAM" id="SignalP"/>
    </source>
</evidence>
<reference evidence="2" key="1">
    <citation type="submission" date="2020-07" db="EMBL/GenBank/DDBJ databases">
        <title>Vallitalea pronyensis genome.</title>
        <authorList>
            <person name="Postec A."/>
        </authorList>
    </citation>
    <scope>NUCLEOTIDE SEQUENCE</scope>
    <source>
        <strain evidence="2">FatNI3</strain>
    </source>
</reference>
<organism evidence="2 3">
    <name type="scientific">Vallitalea pronyensis</name>
    <dbReference type="NCBI Taxonomy" id="1348613"/>
    <lineage>
        <taxon>Bacteria</taxon>
        <taxon>Bacillati</taxon>
        <taxon>Bacillota</taxon>
        <taxon>Clostridia</taxon>
        <taxon>Lachnospirales</taxon>
        <taxon>Vallitaleaceae</taxon>
        <taxon>Vallitalea</taxon>
    </lineage>
</organism>
<keyword evidence="1" id="KW-0732">Signal</keyword>
<evidence type="ECO:0000313" key="2">
    <source>
        <dbReference type="EMBL" id="QUI21620.1"/>
    </source>
</evidence>
<sequence length="152" mass="17187">MKKLLVSMCLVLTLILTSIPVFAYTEQTLDSFNQDSSGKVTFEQYAFNNDTYYFFNSVDKPQYQFNYPHSKMNIKIKVDWSNLPNAGTRYVRVNIGQVNGIAYPVWVDLFQTSGSKTVTSTYYPNVNGPFYIEIIGVGLSGSNIKVTGEVYP</sequence>
<accession>A0A8J8MH95</accession>
<feature type="signal peptide" evidence="1">
    <location>
        <begin position="1"/>
        <end position="23"/>
    </location>
</feature>
<gene>
    <name evidence="2" type="ORF">HZI73_04625</name>
</gene>
<keyword evidence="3" id="KW-1185">Reference proteome</keyword>
<dbReference type="KEGG" id="vpy:HZI73_04625"/>
<feature type="chain" id="PRO_5035320047" evidence="1">
    <location>
        <begin position="24"/>
        <end position="152"/>
    </location>
</feature>
<name>A0A8J8MH95_9FIRM</name>
<proteinExistence type="predicted"/>
<dbReference type="Proteomes" id="UP000683246">
    <property type="component" value="Chromosome"/>
</dbReference>